<organism evidence="6 7">
    <name type="scientific">Actinoplanes ianthinogenes</name>
    <dbReference type="NCBI Taxonomy" id="122358"/>
    <lineage>
        <taxon>Bacteria</taxon>
        <taxon>Bacillati</taxon>
        <taxon>Actinomycetota</taxon>
        <taxon>Actinomycetes</taxon>
        <taxon>Micromonosporales</taxon>
        <taxon>Micromonosporaceae</taxon>
        <taxon>Actinoplanes</taxon>
    </lineage>
</organism>
<evidence type="ECO:0000259" key="5">
    <source>
        <dbReference type="PROSITE" id="PS50977"/>
    </source>
</evidence>
<keyword evidence="1" id="KW-0805">Transcription regulation</keyword>
<dbReference type="InterPro" id="IPR023772">
    <property type="entry name" value="DNA-bd_HTH_TetR-type_CS"/>
</dbReference>
<protein>
    <submittedName>
        <fullName evidence="6">TetR family transcriptional regulator</fullName>
    </submittedName>
</protein>
<gene>
    <name evidence="6" type="ORF">Aiant_47150</name>
</gene>
<reference evidence="6 7" key="1">
    <citation type="submission" date="2020-08" db="EMBL/GenBank/DDBJ databases">
        <title>Whole genome shotgun sequence of Actinoplanes ianthinogenes NBRC 13996.</title>
        <authorList>
            <person name="Komaki H."/>
            <person name="Tamura T."/>
        </authorList>
    </citation>
    <scope>NUCLEOTIDE SEQUENCE [LARGE SCALE GENOMIC DNA]</scope>
    <source>
        <strain evidence="6 7">NBRC 13996</strain>
    </source>
</reference>
<dbReference type="SUPFAM" id="SSF48498">
    <property type="entry name" value="Tetracyclin repressor-like, C-terminal domain"/>
    <property type="match status" value="1"/>
</dbReference>
<dbReference type="EMBL" id="AP023356">
    <property type="protein sequence ID" value="BCJ44058.1"/>
    <property type="molecule type" value="Genomic_DNA"/>
</dbReference>
<evidence type="ECO:0000313" key="7">
    <source>
        <dbReference type="Proteomes" id="UP000676967"/>
    </source>
</evidence>
<dbReference type="RefSeq" id="WP_189328989.1">
    <property type="nucleotide sequence ID" value="NZ_AP023356.1"/>
</dbReference>
<accession>A0ABM7LXL7</accession>
<evidence type="ECO:0000256" key="1">
    <source>
        <dbReference type="ARBA" id="ARBA00023015"/>
    </source>
</evidence>
<feature type="DNA-binding region" description="H-T-H motif" evidence="4">
    <location>
        <begin position="28"/>
        <end position="47"/>
    </location>
</feature>
<name>A0ABM7LXL7_9ACTN</name>
<dbReference type="Gene3D" id="1.10.357.10">
    <property type="entry name" value="Tetracycline Repressor, domain 2"/>
    <property type="match status" value="1"/>
</dbReference>
<evidence type="ECO:0000313" key="6">
    <source>
        <dbReference type="EMBL" id="BCJ44058.1"/>
    </source>
</evidence>
<dbReference type="PANTHER" id="PTHR30055:SF234">
    <property type="entry name" value="HTH-TYPE TRANSCRIPTIONAL REGULATOR BETI"/>
    <property type="match status" value="1"/>
</dbReference>
<dbReference type="InterPro" id="IPR050109">
    <property type="entry name" value="HTH-type_TetR-like_transc_reg"/>
</dbReference>
<dbReference type="PROSITE" id="PS01081">
    <property type="entry name" value="HTH_TETR_1"/>
    <property type="match status" value="1"/>
</dbReference>
<dbReference type="InterPro" id="IPR036271">
    <property type="entry name" value="Tet_transcr_reg_TetR-rel_C_sf"/>
</dbReference>
<dbReference type="SUPFAM" id="SSF46689">
    <property type="entry name" value="Homeodomain-like"/>
    <property type="match status" value="1"/>
</dbReference>
<evidence type="ECO:0000256" key="4">
    <source>
        <dbReference type="PROSITE-ProRule" id="PRU00335"/>
    </source>
</evidence>
<dbReference type="InterPro" id="IPR049445">
    <property type="entry name" value="TetR_SbtR-like_C"/>
</dbReference>
<keyword evidence="7" id="KW-1185">Reference proteome</keyword>
<dbReference type="PROSITE" id="PS50977">
    <property type="entry name" value="HTH_TETR_2"/>
    <property type="match status" value="1"/>
</dbReference>
<dbReference type="Pfam" id="PF00440">
    <property type="entry name" value="TetR_N"/>
    <property type="match status" value="1"/>
</dbReference>
<feature type="domain" description="HTH tetR-type" evidence="5">
    <location>
        <begin position="6"/>
        <end position="65"/>
    </location>
</feature>
<proteinExistence type="predicted"/>
<dbReference type="PRINTS" id="PR00455">
    <property type="entry name" value="HTHTETR"/>
</dbReference>
<evidence type="ECO:0000256" key="2">
    <source>
        <dbReference type="ARBA" id="ARBA00023125"/>
    </source>
</evidence>
<evidence type="ECO:0000256" key="3">
    <source>
        <dbReference type="ARBA" id="ARBA00023163"/>
    </source>
</evidence>
<sequence length="178" mass="18333">MRADAERNRAKVIETAMQAFATEGLTVSIAEIGRRAGVGTGTVSRHFPTKESLYAAIVLAKVEEIVAKAHTTMATEPPGTAFYTFFAYLAGQATANRGLAEALTGAGFNVEAAAAATPGHDLEGAEHQLLTAAQAAGTVRPDVTQADLKALLTACIAAPDQSRMLTIVTAGLRPAPAA</sequence>
<dbReference type="InterPro" id="IPR001647">
    <property type="entry name" value="HTH_TetR"/>
</dbReference>
<dbReference type="Proteomes" id="UP000676967">
    <property type="component" value="Chromosome"/>
</dbReference>
<dbReference type="InterPro" id="IPR009057">
    <property type="entry name" value="Homeodomain-like_sf"/>
</dbReference>
<dbReference type="PANTHER" id="PTHR30055">
    <property type="entry name" value="HTH-TYPE TRANSCRIPTIONAL REGULATOR RUTR"/>
    <property type="match status" value="1"/>
</dbReference>
<keyword evidence="3" id="KW-0804">Transcription</keyword>
<keyword evidence="2 4" id="KW-0238">DNA-binding</keyword>
<dbReference type="Pfam" id="PF21597">
    <property type="entry name" value="TetR_C_43"/>
    <property type="match status" value="1"/>
</dbReference>